<keyword evidence="2" id="KW-1185">Reference proteome</keyword>
<evidence type="ECO:0000313" key="2">
    <source>
        <dbReference type="Proteomes" id="UP000886501"/>
    </source>
</evidence>
<name>A0ACB6YXQ4_THEGA</name>
<feature type="non-terminal residue" evidence="1">
    <location>
        <position position="59"/>
    </location>
</feature>
<organism evidence="1 2">
    <name type="scientific">Thelephora ganbajun</name>
    <name type="common">Ganba fungus</name>
    <dbReference type="NCBI Taxonomy" id="370292"/>
    <lineage>
        <taxon>Eukaryota</taxon>
        <taxon>Fungi</taxon>
        <taxon>Dikarya</taxon>
        <taxon>Basidiomycota</taxon>
        <taxon>Agaricomycotina</taxon>
        <taxon>Agaricomycetes</taxon>
        <taxon>Thelephorales</taxon>
        <taxon>Thelephoraceae</taxon>
        <taxon>Thelephora</taxon>
    </lineage>
</organism>
<accession>A0ACB6YXQ4</accession>
<gene>
    <name evidence="1" type="ORF">BDM02DRAFT_3176981</name>
</gene>
<protein>
    <submittedName>
        <fullName evidence="1">Uncharacterized protein</fullName>
    </submittedName>
</protein>
<dbReference type="Proteomes" id="UP000886501">
    <property type="component" value="Unassembled WGS sequence"/>
</dbReference>
<reference evidence="1" key="1">
    <citation type="submission" date="2019-10" db="EMBL/GenBank/DDBJ databases">
        <authorList>
            <consortium name="DOE Joint Genome Institute"/>
            <person name="Kuo A."/>
            <person name="Miyauchi S."/>
            <person name="Kiss E."/>
            <person name="Drula E."/>
            <person name="Kohler A."/>
            <person name="Sanchez-Garcia M."/>
            <person name="Andreopoulos B."/>
            <person name="Barry K.W."/>
            <person name="Bonito G."/>
            <person name="Buee M."/>
            <person name="Carver A."/>
            <person name="Chen C."/>
            <person name="Cichocki N."/>
            <person name="Clum A."/>
            <person name="Culley D."/>
            <person name="Crous P.W."/>
            <person name="Fauchery L."/>
            <person name="Girlanda M."/>
            <person name="Hayes R."/>
            <person name="Keri Z."/>
            <person name="Labutti K."/>
            <person name="Lipzen A."/>
            <person name="Lombard V."/>
            <person name="Magnuson J."/>
            <person name="Maillard F."/>
            <person name="Morin E."/>
            <person name="Murat C."/>
            <person name="Nolan M."/>
            <person name="Ohm R."/>
            <person name="Pangilinan J."/>
            <person name="Pereira M."/>
            <person name="Perotto S."/>
            <person name="Peter M."/>
            <person name="Riley R."/>
            <person name="Sitrit Y."/>
            <person name="Stielow B."/>
            <person name="Szollosi G."/>
            <person name="Zifcakova L."/>
            <person name="Stursova M."/>
            <person name="Spatafora J.W."/>
            <person name="Tedersoo L."/>
            <person name="Vaario L.-M."/>
            <person name="Yamada A."/>
            <person name="Yan M."/>
            <person name="Wang P."/>
            <person name="Xu J."/>
            <person name="Bruns T."/>
            <person name="Baldrian P."/>
            <person name="Vilgalys R."/>
            <person name="Henrissat B."/>
            <person name="Grigoriev I.V."/>
            <person name="Hibbett D."/>
            <person name="Nagy L.G."/>
            <person name="Martin F.M."/>
        </authorList>
    </citation>
    <scope>NUCLEOTIDE SEQUENCE</scope>
    <source>
        <strain evidence="1">P2</strain>
    </source>
</reference>
<evidence type="ECO:0000313" key="1">
    <source>
        <dbReference type="EMBL" id="KAF9641973.1"/>
    </source>
</evidence>
<comment type="caution">
    <text evidence="1">The sequence shown here is derived from an EMBL/GenBank/DDBJ whole genome shotgun (WGS) entry which is preliminary data.</text>
</comment>
<sequence length="59" mass="6664">KRDRARVPPTVSPARTQVQQQSWTPTGTRFLCFRLCDNGELTFHLSSTIIGGDHHDKAE</sequence>
<proteinExistence type="predicted"/>
<reference evidence="1" key="2">
    <citation type="journal article" date="2020" name="Nat. Commun.">
        <title>Large-scale genome sequencing of mycorrhizal fungi provides insights into the early evolution of symbiotic traits.</title>
        <authorList>
            <person name="Miyauchi S."/>
            <person name="Kiss E."/>
            <person name="Kuo A."/>
            <person name="Drula E."/>
            <person name="Kohler A."/>
            <person name="Sanchez-Garcia M."/>
            <person name="Morin E."/>
            <person name="Andreopoulos B."/>
            <person name="Barry K.W."/>
            <person name="Bonito G."/>
            <person name="Buee M."/>
            <person name="Carver A."/>
            <person name="Chen C."/>
            <person name="Cichocki N."/>
            <person name="Clum A."/>
            <person name="Culley D."/>
            <person name="Crous P.W."/>
            <person name="Fauchery L."/>
            <person name="Girlanda M."/>
            <person name="Hayes R.D."/>
            <person name="Keri Z."/>
            <person name="LaButti K."/>
            <person name="Lipzen A."/>
            <person name="Lombard V."/>
            <person name="Magnuson J."/>
            <person name="Maillard F."/>
            <person name="Murat C."/>
            <person name="Nolan M."/>
            <person name="Ohm R.A."/>
            <person name="Pangilinan J."/>
            <person name="Pereira M.F."/>
            <person name="Perotto S."/>
            <person name="Peter M."/>
            <person name="Pfister S."/>
            <person name="Riley R."/>
            <person name="Sitrit Y."/>
            <person name="Stielow J.B."/>
            <person name="Szollosi G."/>
            <person name="Zifcakova L."/>
            <person name="Stursova M."/>
            <person name="Spatafora J.W."/>
            <person name="Tedersoo L."/>
            <person name="Vaario L.M."/>
            <person name="Yamada A."/>
            <person name="Yan M."/>
            <person name="Wang P."/>
            <person name="Xu J."/>
            <person name="Bruns T."/>
            <person name="Baldrian P."/>
            <person name="Vilgalys R."/>
            <person name="Dunand C."/>
            <person name="Henrissat B."/>
            <person name="Grigoriev I.V."/>
            <person name="Hibbett D."/>
            <person name="Nagy L.G."/>
            <person name="Martin F.M."/>
        </authorList>
    </citation>
    <scope>NUCLEOTIDE SEQUENCE</scope>
    <source>
        <strain evidence="1">P2</strain>
    </source>
</reference>
<dbReference type="EMBL" id="MU118829">
    <property type="protein sequence ID" value="KAF9641973.1"/>
    <property type="molecule type" value="Genomic_DNA"/>
</dbReference>
<feature type="non-terminal residue" evidence="1">
    <location>
        <position position="1"/>
    </location>
</feature>